<dbReference type="Proteomes" id="UP000580250">
    <property type="component" value="Unassembled WGS sequence"/>
</dbReference>
<feature type="compositionally biased region" description="Basic and acidic residues" evidence="2">
    <location>
        <begin position="643"/>
        <end position="653"/>
    </location>
</feature>
<reference evidence="3 4" key="1">
    <citation type="submission" date="2020-08" db="EMBL/GenBank/DDBJ databases">
        <authorList>
            <person name="Koutsovoulos G."/>
            <person name="Danchin GJ E."/>
        </authorList>
    </citation>
    <scope>NUCLEOTIDE SEQUENCE [LARGE SCALE GENOMIC DNA]</scope>
</reference>
<organism evidence="3 4">
    <name type="scientific">Meloidogyne enterolobii</name>
    <name type="common">Root-knot nematode worm</name>
    <name type="synonym">Meloidogyne mayaguensis</name>
    <dbReference type="NCBI Taxonomy" id="390850"/>
    <lineage>
        <taxon>Eukaryota</taxon>
        <taxon>Metazoa</taxon>
        <taxon>Ecdysozoa</taxon>
        <taxon>Nematoda</taxon>
        <taxon>Chromadorea</taxon>
        <taxon>Rhabditida</taxon>
        <taxon>Tylenchina</taxon>
        <taxon>Tylenchomorpha</taxon>
        <taxon>Tylenchoidea</taxon>
        <taxon>Meloidogynidae</taxon>
        <taxon>Meloidogyninae</taxon>
        <taxon>Meloidogyne</taxon>
    </lineage>
</organism>
<dbReference type="AlphaFoldDB" id="A0A6V7VAV0"/>
<proteinExistence type="predicted"/>
<dbReference type="EMBL" id="CAJEWN010000184">
    <property type="protein sequence ID" value="CAD2171434.1"/>
    <property type="molecule type" value="Genomic_DNA"/>
</dbReference>
<sequence>MTIEALAKGHREAEERRLAALQELEKIKYDSADMKSQIENNEQRLKQLQEEYIKADNERELLKDALKRFRASTIKYIKKLKKIVMGEINSDRLNDILQDLANRIENLQIDRDRYRDELNRLKNTSTDTKTTYTKKETHFRTIEENLENAEEDKRSLEARLATAKQLLKSQEENMKLREEERRQIKNNLITAELETRGKEAQIRHLNEKLKILQNDLDAVKEELRVTRDKNELKDSNRFQLEITLRDQENELRDLRSKLTNCQTTNNGLNEKLNELNIRLKTSEENSNGLQEDIERLRKELKRTESIEDELKRTVEIHSRERNELKTTKEQLTRIQNELYGNQIRKQETESELINARSEVRDFRQRINELNNKIGDLNRQIQDAQINKNRNEEKIRDLEKQNVTQKLNESELKKQYEVLKNEKKQLIKEISELKEKCQQIKLENDALGRAEGQCKTEKAFLLKKIQMYEIDKRRTDEAIRETALQREAIEKSLNAMERENRELYKNCAQLQQQVAQLEMENGNRLMEISKIQKEEQEKQIQRMRNEKAQFEKILESRERLCKEKIRQLENQIQILRESLESERRKGRNLRTVDISRVQSGVSDFWPSRSDNIDSFRFRRTFASNPLTPPRGTSTPIREVFVVPPDREDISRSETEEQSVSTTPRLDRAHGRELAEEGPSSMEQLKYSRSGL</sequence>
<dbReference type="SUPFAM" id="SSF57997">
    <property type="entry name" value="Tropomyosin"/>
    <property type="match status" value="1"/>
</dbReference>
<feature type="coiled-coil region" evidence="1">
    <location>
        <begin position="90"/>
        <end position="449"/>
    </location>
</feature>
<gene>
    <name evidence="3" type="ORF">MENT_LOCUS22923</name>
</gene>
<evidence type="ECO:0000256" key="2">
    <source>
        <dbReference type="SAM" id="MobiDB-lite"/>
    </source>
</evidence>
<evidence type="ECO:0000256" key="1">
    <source>
        <dbReference type="SAM" id="Coils"/>
    </source>
</evidence>
<feature type="region of interest" description="Disordered" evidence="2">
    <location>
        <begin position="643"/>
        <end position="690"/>
    </location>
</feature>
<dbReference type="OrthoDB" id="5835755at2759"/>
<accession>A0A6V7VAV0</accession>
<keyword evidence="1" id="KW-0175">Coiled coil</keyword>
<evidence type="ECO:0000313" key="3">
    <source>
        <dbReference type="EMBL" id="CAD2171434.1"/>
    </source>
</evidence>
<protein>
    <submittedName>
        <fullName evidence="3">Uncharacterized protein</fullName>
    </submittedName>
</protein>
<evidence type="ECO:0000313" key="4">
    <source>
        <dbReference type="Proteomes" id="UP000580250"/>
    </source>
</evidence>
<comment type="caution">
    <text evidence="3">The sequence shown here is derived from an EMBL/GenBank/DDBJ whole genome shotgun (WGS) entry which is preliminary data.</text>
</comment>
<feature type="coiled-coil region" evidence="1">
    <location>
        <begin position="31"/>
        <end position="65"/>
    </location>
</feature>
<dbReference type="PANTHER" id="PTHR45615:SF80">
    <property type="entry name" value="GRIP DOMAIN-CONTAINING PROTEIN"/>
    <property type="match status" value="1"/>
</dbReference>
<feature type="compositionally biased region" description="Basic and acidic residues" evidence="2">
    <location>
        <begin position="663"/>
        <end position="673"/>
    </location>
</feature>
<feature type="coiled-coil region" evidence="1">
    <location>
        <begin position="478"/>
        <end position="584"/>
    </location>
</feature>
<dbReference type="PANTHER" id="PTHR45615">
    <property type="entry name" value="MYOSIN HEAVY CHAIN, NON-MUSCLE"/>
    <property type="match status" value="1"/>
</dbReference>
<name>A0A6V7VAV0_MELEN</name>